<dbReference type="CDD" id="cd02603">
    <property type="entry name" value="HAD_sEH-N_like"/>
    <property type="match status" value="1"/>
</dbReference>
<keyword evidence="2" id="KW-1185">Reference proteome</keyword>
<comment type="caution">
    <text evidence="1">The sequence shown here is derived from an EMBL/GenBank/DDBJ whole genome shotgun (WGS) entry which is preliminary data.</text>
</comment>
<evidence type="ECO:0000313" key="2">
    <source>
        <dbReference type="Proteomes" id="UP000239406"/>
    </source>
</evidence>
<dbReference type="PANTHER" id="PTHR43611:SF3">
    <property type="entry name" value="FLAVIN MONONUCLEOTIDE HYDROLASE 1, CHLOROPLATIC"/>
    <property type="match status" value="1"/>
</dbReference>
<dbReference type="SFLD" id="SFLDS00003">
    <property type="entry name" value="Haloacid_Dehalogenase"/>
    <property type="match status" value="1"/>
</dbReference>
<dbReference type="SUPFAM" id="SSF56784">
    <property type="entry name" value="HAD-like"/>
    <property type="match status" value="1"/>
</dbReference>
<dbReference type="InterPro" id="IPR023214">
    <property type="entry name" value="HAD_sf"/>
</dbReference>
<dbReference type="RefSeq" id="WP_104358333.1">
    <property type="nucleotide sequence ID" value="NZ_CALFFA010000066.1"/>
</dbReference>
<organism evidence="1 2">
    <name type="scientific">Caldimonas thermodepolymerans</name>
    <dbReference type="NCBI Taxonomy" id="215580"/>
    <lineage>
        <taxon>Bacteria</taxon>
        <taxon>Pseudomonadati</taxon>
        <taxon>Pseudomonadota</taxon>
        <taxon>Betaproteobacteria</taxon>
        <taxon>Burkholderiales</taxon>
        <taxon>Sphaerotilaceae</taxon>
        <taxon>Caldimonas</taxon>
    </lineage>
</organism>
<dbReference type="NCBIfam" id="TIGR01509">
    <property type="entry name" value="HAD-SF-IA-v3"/>
    <property type="match status" value="1"/>
</dbReference>
<dbReference type="OrthoDB" id="9797415at2"/>
<proteinExistence type="predicted"/>
<evidence type="ECO:0000313" key="1">
    <source>
        <dbReference type="EMBL" id="PPE68972.1"/>
    </source>
</evidence>
<name>A0A2S5T1Z9_9BURK</name>
<dbReference type="Proteomes" id="UP000239406">
    <property type="component" value="Unassembled WGS sequence"/>
</dbReference>
<dbReference type="InterPro" id="IPR006439">
    <property type="entry name" value="HAD-SF_hydro_IA"/>
</dbReference>
<dbReference type="InterPro" id="IPR036412">
    <property type="entry name" value="HAD-like_sf"/>
</dbReference>
<dbReference type="Gene3D" id="3.40.50.1000">
    <property type="entry name" value="HAD superfamily/HAD-like"/>
    <property type="match status" value="1"/>
</dbReference>
<dbReference type="EMBL" id="PSNY01000016">
    <property type="protein sequence ID" value="PPE68972.1"/>
    <property type="molecule type" value="Genomic_DNA"/>
</dbReference>
<dbReference type="PRINTS" id="PR00413">
    <property type="entry name" value="HADHALOGNASE"/>
</dbReference>
<sequence length="210" mass="23712">MSRPMIRRVIFDLGGVVLRWRPAVLLAQQLPRHTATPQALAQLQAGFFGPDWWDFDRGTVSTVDLADRLVRRLALGVPEVLSVIEAGPEELQPVEATLALMRRLREAGCRLYYLSNMPLPYAEHLERRHDFFRWFEDGVFSSRVQCIKPEPRIFELALERFGCAPQEAVFLDDHPLNVEAARALGLHAVQFRDAAQAEAELQALGVTRGG</sequence>
<dbReference type="PANTHER" id="PTHR43611">
    <property type="entry name" value="ALPHA-D-GLUCOSE 1-PHOSPHATE PHOSPHATASE"/>
    <property type="match status" value="1"/>
</dbReference>
<dbReference type="SFLD" id="SFLDG01129">
    <property type="entry name" value="C1.5:_HAD__Beta-PGM__Phosphata"/>
    <property type="match status" value="1"/>
</dbReference>
<gene>
    <name evidence="1" type="ORF">C1702_13975</name>
</gene>
<dbReference type="Pfam" id="PF00702">
    <property type="entry name" value="Hydrolase"/>
    <property type="match status" value="1"/>
</dbReference>
<dbReference type="AlphaFoldDB" id="A0A2S5T1Z9"/>
<accession>A0A2S5T1Z9</accession>
<protein>
    <submittedName>
        <fullName evidence="1">HAD family phosphatase</fullName>
    </submittedName>
</protein>
<reference evidence="1 2" key="1">
    <citation type="submission" date="2018-02" db="EMBL/GenBank/DDBJ databases">
        <title>Reclassifiation of [Polyangium] brachysporum DSM 7029 as Guopingzhaonella breviflexa gen. nov., sp. nov., a member of the family Comamonadaceae.</title>
        <authorList>
            <person name="Tang B."/>
        </authorList>
    </citation>
    <scope>NUCLEOTIDE SEQUENCE [LARGE SCALE GENOMIC DNA]</scope>
    <source>
        <strain evidence="1 2">DSM 15344</strain>
    </source>
</reference>